<proteinExistence type="predicted"/>
<organism evidence="3 4">
    <name type="scientific">Plasmodium reichenowi</name>
    <dbReference type="NCBI Taxonomy" id="5854"/>
    <lineage>
        <taxon>Eukaryota</taxon>
        <taxon>Sar</taxon>
        <taxon>Alveolata</taxon>
        <taxon>Apicomplexa</taxon>
        <taxon>Aconoidasida</taxon>
        <taxon>Haemosporida</taxon>
        <taxon>Plasmodiidae</taxon>
        <taxon>Plasmodium</taxon>
        <taxon>Plasmodium (Laverania)</taxon>
    </lineage>
</organism>
<dbReference type="VEuPathDB" id="PlasmoDB:PRG01_0401900"/>
<dbReference type="VEuPathDB" id="PlasmoDB:PRCDC_0004900"/>
<dbReference type="Pfam" id="PF09687">
    <property type="entry name" value="PRESAN"/>
    <property type="match status" value="1"/>
</dbReference>
<evidence type="ECO:0000313" key="4">
    <source>
        <dbReference type="Proteomes" id="UP000076359"/>
    </source>
</evidence>
<accession>A0A151LS94</accession>
<dbReference type="RefSeq" id="XP_019970760.1">
    <property type="nucleotide sequence ID" value="XM_020114153.1"/>
</dbReference>
<dbReference type="InterPro" id="IPR019111">
    <property type="entry name" value="PRESA_N"/>
</dbReference>
<dbReference type="AlphaFoldDB" id="A0A151LS94"/>
<dbReference type="InterPro" id="IPR044885">
    <property type="entry name" value="PRESA_N_sf"/>
</dbReference>
<reference evidence="3 4" key="1">
    <citation type="journal article" date="2016" name="Nat. Commun.">
        <title>Genomes of cryptic chimpanzee Plasmodium species reveal key evolutionary events leading to human malaria.</title>
        <authorList>
            <person name="Sundararaman S.A."/>
            <person name="Plenderleith L.J."/>
            <person name="Liu W."/>
            <person name="Loy D.E."/>
            <person name="Learn G.H."/>
            <person name="Li Y."/>
            <person name="Shaw K.S."/>
            <person name="Ayouba A."/>
            <person name="Peeters M."/>
            <person name="Speede S."/>
            <person name="Shaw G.M."/>
            <person name="Bushman F.D."/>
            <person name="Brisson D."/>
            <person name="Rayner J.C."/>
            <person name="Sharp P.M."/>
            <person name="Hahn B.H."/>
        </authorList>
    </citation>
    <scope>NUCLEOTIDE SEQUENCE [LARGE SCALE GENOMIC DNA]</scope>
    <source>
        <strain evidence="3 4">SY57</strain>
    </source>
</reference>
<feature type="compositionally biased region" description="Acidic residues" evidence="1">
    <location>
        <begin position="42"/>
        <end position="58"/>
    </location>
</feature>
<feature type="compositionally biased region" description="Basic and acidic residues" evidence="1">
    <location>
        <begin position="32"/>
        <end position="41"/>
    </location>
</feature>
<evidence type="ECO:0000259" key="2">
    <source>
        <dbReference type="Pfam" id="PF09687"/>
    </source>
</evidence>
<gene>
    <name evidence="3" type="ORF">PRSY57_0004900</name>
</gene>
<dbReference type="Gene3D" id="6.10.280.180">
    <property type="entry name" value="Plasmodium RESA, N-terminal helical domain"/>
    <property type="match status" value="1"/>
</dbReference>
<comment type="caution">
    <text evidence="3">The sequence shown here is derived from an EMBL/GenBank/DDBJ whole genome shotgun (WGS) entry which is preliminary data.</text>
</comment>
<dbReference type="Proteomes" id="UP000076359">
    <property type="component" value="Unassembled WGS sequence"/>
</dbReference>
<dbReference type="GeneID" id="24528294"/>
<protein>
    <submittedName>
        <fullName evidence="3">Exported protein (PHISTb)</fullName>
    </submittedName>
</protein>
<feature type="non-terminal residue" evidence="3">
    <location>
        <position position="1"/>
    </location>
</feature>
<dbReference type="PANTHER" id="PTHR36193">
    <property type="entry name" value="PHISTB DOMAIN-CONTAINING RESA-LIKE PROTEIN 1"/>
    <property type="match status" value="1"/>
</dbReference>
<feature type="compositionally biased region" description="Low complexity" evidence="1">
    <location>
        <begin position="1"/>
        <end position="31"/>
    </location>
</feature>
<evidence type="ECO:0000313" key="3">
    <source>
        <dbReference type="EMBL" id="KYO02009.1"/>
    </source>
</evidence>
<evidence type="ECO:0000256" key="1">
    <source>
        <dbReference type="SAM" id="MobiDB-lite"/>
    </source>
</evidence>
<feature type="region of interest" description="Disordered" evidence="1">
    <location>
        <begin position="1"/>
        <end position="62"/>
    </location>
</feature>
<dbReference type="EMBL" id="LVLA01000005">
    <property type="protein sequence ID" value="KYO02009.1"/>
    <property type="molecule type" value="Genomic_DNA"/>
</dbReference>
<sequence>TASTTRSPSATKSTRSPSASKSTRSPSTSSSRLDDYEKEGSEVDITEEEEKEVESVDDDNNKGNESDNIYCMLCSSNTKGFGCECKDTANYILKNLDMYDEHEAKKHASDKSTQFSKEISKLTRKLRTKDPNMFNKNKIVFQDLSKKHTWDKYELHLPGLAPGKYNNERDVELNKKLIDLEDGFTDTQYIRKLYSLINENEKEKFDDIKRELLCYCASKNKSLHRTTKESEQAWKYTEKLIKLYYNDFDKHFEKVFLIWLALSEGFDVFEYKMLIAANRLLWRKLSDKVKEESKVMIQD</sequence>
<name>A0A151LS94_PLARE</name>
<feature type="domain" description="Plasmodium RESA N-terminal" evidence="2">
    <location>
        <begin position="169"/>
        <end position="291"/>
    </location>
</feature>
<dbReference type="PANTHER" id="PTHR36193:SF23">
    <property type="entry name" value="PHISTB DOMAIN-CONTAINING RESA-LIKE PROTEIN 1"/>
    <property type="match status" value="1"/>
</dbReference>